<keyword evidence="2" id="KW-1185">Reference proteome</keyword>
<evidence type="ECO:0000313" key="1">
    <source>
        <dbReference type="EMBL" id="EMI17357.1"/>
    </source>
</evidence>
<comment type="caution">
    <text evidence="1">The sequence shown here is derived from an EMBL/GenBank/DDBJ whole genome shotgun (WGS) entry which is preliminary data.</text>
</comment>
<organism evidence="1 2">
    <name type="scientific">Rhodopirellula maiorica SM1</name>
    <dbReference type="NCBI Taxonomy" id="1265738"/>
    <lineage>
        <taxon>Bacteria</taxon>
        <taxon>Pseudomonadati</taxon>
        <taxon>Planctomycetota</taxon>
        <taxon>Planctomycetia</taxon>
        <taxon>Pirellulales</taxon>
        <taxon>Pirellulaceae</taxon>
        <taxon>Novipirellula</taxon>
    </lineage>
</organism>
<proteinExistence type="predicted"/>
<dbReference type="AlphaFoldDB" id="M5RPQ5"/>
<protein>
    <submittedName>
        <fullName evidence="1">Uncharacterized protein</fullName>
    </submittedName>
</protein>
<dbReference type="PATRIC" id="fig|1265738.3.peg.5729"/>
<sequence>MPVVRTTDIVEEGSETLGAVVVRELASDVVVFGQIINTFGCIVVHHSIRSHTHAKRPPTGRRDLRTTEIATATVAANSQVGVVVVTVPTLAFELDKHAGPINFVAHLFDGSLKDSDPDFFVDHRCRFECQSEPEMRPTAVFPLSHRRQEHASRHAGDFRYVDASFQSILDVRNKIILMHLAARPTWDAGESRPHQQRPFAAWQTTRRRANTLDDVGMASLDPFVPTAIRTAPHRATLVLVDVFGAFGIVGNVVPIRILKIIRDTDDFGSGARNDSPLSMRGLHRCATPQQHRDSASDTKVRDTHVSIHPLWLC</sequence>
<evidence type="ECO:0000313" key="2">
    <source>
        <dbReference type="Proteomes" id="UP000011991"/>
    </source>
</evidence>
<dbReference type="EMBL" id="ANOG01000806">
    <property type="protein sequence ID" value="EMI17357.1"/>
    <property type="molecule type" value="Genomic_DNA"/>
</dbReference>
<name>M5RPQ5_9BACT</name>
<reference evidence="1 2" key="1">
    <citation type="journal article" date="2013" name="Mar. Genomics">
        <title>Expression of sulfatases in Rhodopirellula baltica and the diversity of sulfatases in the genus Rhodopirellula.</title>
        <authorList>
            <person name="Wegner C.E."/>
            <person name="Richter-Heitmann T."/>
            <person name="Klindworth A."/>
            <person name="Klockow C."/>
            <person name="Richter M."/>
            <person name="Achstetter T."/>
            <person name="Glockner F.O."/>
            <person name="Harder J."/>
        </authorList>
    </citation>
    <scope>NUCLEOTIDE SEQUENCE [LARGE SCALE GENOMIC DNA]</scope>
    <source>
        <strain evidence="1 2">SM1</strain>
    </source>
</reference>
<dbReference type="Proteomes" id="UP000011991">
    <property type="component" value="Unassembled WGS sequence"/>
</dbReference>
<accession>M5RPQ5</accession>
<gene>
    <name evidence="1" type="ORF">RMSM_05730</name>
</gene>